<dbReference type="RefSeq" id="WP_283267771.1">
    <property type="nucleotide sequence ID" value="NZ_CP125669.1"/>
</dbReference>
<keyword evidence="1" id="KW-0472">Membrane</keyword>
<name>A0ABY8S6T1_9GAMM</name>
<accession>A0ABY8S6T1</accession>
<keyword evidence="1" id="KW-1133">Transmembrane helix</keyword>
<organism evidence="2 3">
    <name type="scientific">Acinetobacter corruptisaponis</name>
    <dbReference type="NCBI Taxonomy" id="3045147"/>
    <lineage>
        <taxon>Bacteria</taxon>
        <taxon>Pseudomonadati</taxon>
        <taxon>Pseudomonadota</taxon>
        <taxon>Gammaproteobacteria</taxon>
        <taxon>Moraxellales</taxon>
        <taxon>Moraxellaceae</taxon>
        <taxon>Acinetobacter</taxon>
    </lineage>
</organism>
<evidence type="ECO:0000313" key="3">
    <source>
        <dbReference type="Proteomes" id="UP001229836"/>
    </source>
</evidence>
<protein>
    <submittedName>
        <fullName evidence="2">Uncharacterized protein</fullName>
    </submittedName>
</protein>
<evidence type="ECO:0000313" key="2">
    <source>
        <dbReference type="EMBL" id="WHP06202.1"/>
    </source>
</evidence>
<dbReference type="EMBL" id="CP125669">
    <property type="protein sequence ID" value="WHP06202.1"/>
    <property type="molecule type" value="Genomic_DNA"/>
</dbReference>
<dbReference type="Proteomes" id="UP001229836">
    <property type="component" value="Chromosome"/>
</dbReference>
<proteinExistence type="predicted"/>
<feature type="transmembrane region" description="Helical" evidence="1">
    <location>
        <begin position="9"/>
        <end position="27"/>
    </location>
</feature>
<reference evidence="2 3" key="1">
    <citation type="submission" date="2023-05" db="EMBL/GenBank/DDBJ databases">
        <title>The complete genome of Acinetobacter sp. nov KCTC 92772.</title>
        <authorList>
            <person name="Zhou G."/>
        </authorList>
    </citation>
    <scope>NUCLEOTIDE SEQUENCE [LARGE SCALE GENOMIC DNA]</scope>
    <source>
        <strain evidence="2 3">KCTC 92772</strain>
    </source>
</reference>
<keyword evidence="3" id="KW-1185">Reference proteome</keyword>
<gene>
    <name evidence="2" type="ORF">QLH32_01625</name>
</gene>
<keyword evidence="1" id="KW-0812">Transmembrane</keyword>
<sequence length="86" mass="9784">MLKYIKNNFPIFTLIAIVVGGLGYSFYSGKWIMAHRLGEIDSKCYGVNVPSTIEHGKVLLFCSCIHTVGIENKEEKYNYCTNRMSK</sequence>
<evidence type="ECO:0000256" key="1">
    <source>
        <dbReference type="SAM" id="Phobius"/>
    </source>
</evidence>